<dbReference type="Gene3D" id="2.120.10.80">
    <property type="entry name" value="Kelch-type beta propeller"/>
    <property type="match status" value="1"/>
</dbReference>
<dbReference type="InterPro" id="IPR024982">
    <property type="entry name" value="Rax2-like_C"/>
</dbReference>
<dbReference type="InterPro" id="IPR036028">
    <property type="entry name" value="SH3-like_dom_sf"/>
</dbReference>
<comment type="caution">
    <text evidence="6">The sequence shown here is derived from an EMBL/GenBank/DDBJ whole genome shotgun (WGS) entry which is preliminary data.</text>
</comment>
<accession>A0A9Q5HVX7</accession>
<dbReference type="GO" id="GO:1902929">
    <property type="term" value="C:plasma membrane of growing cell tip"/>
    <property type="evidence" value="ECO:0007669"/>
    <property type="project" value="TreeGrafter"/>
</dbReference>
<dbReference type="PANTHER" id="PTHR31778:SF2">
    <property type="entry name" value="BUD SITE SELECTION PROTEIN RAX2"/>
    <property type="match status" value="1"/>
</dbReference>
<dbReference type="SUPFAM" id="SSF50998">
    <property type="entry name" value="Quinoprotein alcohol dehydrogenase-like"/>
    <property type="match status" value="1"/>
</dbReference>
<feature type="region of interest" description="Disordered" evidence="3">
    <location>
        <begin position="1337"/>
        <end position="1360"/>
    </location>
</feature>
<keyword evidence="4" id="KW-0812">Transmembrane</keyword>
<dbReference type="Pfam" id="PF12768">
    <property type="entry name" value="Rax2"/>
    <property type="match status" value="1"/>
</dbReference>
<dbReference type="PANTHER" id="PTHR31778">
    <property type="entry name" value="BUD SITE SELECTION PROTEIN RAX2"/>
    <property type="match status" value="1"/>
</dbReference>
<dbReference type="InterPro" id="IPR048265">
    <property type="entry name" value="Rax2-like_third"/>
</dbReference>
<evidence type="ECO:0000313" key="7">
    <source>
        <dbReference type="Proteomes" id="UP000757232"/>
    </source>
</evidence>
<sequence length="1414" mass="146451">MTFLSTQCFTLSSFFLSFSVYFSIFLGSPLLASAALPKVDFDRMGNVGIAGSFAGLDLFHNNSLSFDPTTSSILSRASDGSLSLLGSTEAGGKINSACALGDTLFIAGSFSSINGTSASNVASYIPSQGLFSALGSGGPNGEVKAIFCDSTNKKIWVGGSFSSPGSAVAVWDTSSNSWSPPPFGGLSGAAAEVLSITTNSSATSLFFAGSFVTTFGSNTTINDTNNPNVPFSAGATPFSSSLVPIPLEGTDITASPSTDDSQFSNISNILCPSGDDGPGSTWFAADGSTAVITVRVFRQLDAKGIRLGNTFLSNHGTTEFSLTSIPDNTVQTLTFVDPSTGLNQTCSDSCPLQTNSSNLYQDFLFADEVQLTGFQLKLTGFTGSSAGLHLLQLLSSGAFASAVASRNNASCFAPNASGVALVGEWTEREVTTDIAGTVQDILTATVDVGTPSSEGPSITWMPYVSASGNYDVNLLVPGCINFQDCDSRTSVKVTFFPGGGLDPTVATISQRVNDDASSLIYSGPVTPSSPDFVATVTMQLADNPEGTGQNGQYELVADRIEFILTSVINNSSSNGTVVTSNSTSVRRGFGFFEWPLDETETVNAASTLSNSSETSLDNVGFQLFNAIGSSSVSTTSDVIAAVAHHSSGAVFLGGNFSLSSGSNIVAFKSGSLSALSTGGLNGPVTSMVLDGDTLYVGGAFTDTNSSSTSGRAHGIVAYNVNADSWSPLRSGVNGEVTSVNFANGQIEAVGSFTRILTTAGGSTGATAGGFAIWDVSNSTWANPGGFLVGSMSFIGNATDSTQVLAGNVASSLKFGATGFAMLQNGDSDDGTPTVTTLNVQLEDDSGTSISSASRKKRRFPFFSSWLPTINLPGLFRRQSVSVDPLPADPEALAPAVLAGVFWTNTSDSNERVILGGNFSFTSNSSSESTGVIIYDLSTGNVETLSGNPINGTVRSLIIANDVLYIGGEIEVSGSNGLGTYNLNSQQLDMSGLDSLQAASGTSVIVRSLTATSAKSDTVVVAGTFSSAGGVNCNAICFLDINTKQWSTLGSGINGEVASVAYGGDSQELLFASGSIALSDGTPANVAMFAFDNSTWSAVGSGSDLPGPVTAVTVDDGNSSSIFAAGKSSSGSSPFLSFWNGVTWTTIDSGFDSSTNISQLTFVPLQDQHSSNSIIEQDRMLLLSGSLVSSSFGNASVALYDGQSFFPYITTSTSEGSSGMVASLFSSIQNFSFGRRNFLAVGVVILISIAISAGVVFLLVLLGILWTLFARRGNDKLDYAAYEEDDESMHQRPSSLLEHINEATRTTILGAPAGFDNPLKHEDELTSADPFAQEHDGDHFQRAETPSDAMGLGTAGEEQGRPAHARYSFDGAGEGELPLAEGVDLEILDDRDPNWWYARDPTSGREGVVPAAYIM</sequence>
<dbReference type="SUPFAM" id="SSF50965">
    <property type="entry name" value="Galactose oxidase, central domain"/>
    <property type="match status" value="2"/>
</dbReference>
<dbReference type="Gene3D" id="2.30.30.40">
    <property type="entry name" value="SH3 Domains"/>
    <property type="match status" value="1"/>
</dbReference>
<evidence type="ECO:0000256" key="1">
    <source>
        <dbReference type="ARBA" id="ARBA00022443"/>
    </source>
</evidence>
<dbReference type="InterPro" id="IPR011043">
    <property type="entry name" value="Gal_Oxase/kelch_b-propeller"/>
</dbReference>
<evidence type="ECO:0000256" key="4">
    <source>
        <dbReference type="SAM" id="Phobius"/>
    </source>
</evidence>
<protein>
    <recommendedName>
        <fullName evidence="5">SH3 domain-containing protein</fullName>
    </recommendedName>
</protein>
<reference evidence="6" key="1">
    <citation type="submission" date="2016-06" db="EMBL/GenBank/DDBJ databases">
        <title>Draft Genome sequence of the fungus Inonotus baumii.</title>
        <authorList>
            <person name="Zhu H."/>
            <person name="Lin W."/>
        </authorList>
    </citation>
    <scope>NUCLEOTIDE SEQUENCE</scope>
    <source>
        <strain evidence="6">821</strain>
    </source>
</reference>
<gene>
    <name evidence="6" type="ORF">A7U60_g6123</name>
</gene>
<dbReference type="InterPro" id="IPR001452">
    <property type="entry name" value="SH3_domain"/>
</dbReference>
<name>A0A9Q5HVX7_SANBA</name>
<evidence type="ECO:0000313" key="6">
    <source>
        <dbReference type="EMBL" id="OCB86949.1"/>
    </source>
</evidence>
<keyword evidence="7" id="KW-1185">Reference proteome</keyword>
<dbReference type="Pfam" id="PF20843">
    <property type="entry name" value="Rax2_3"/>
    <property type="match status" value="1"/>
</dbReference>
<feature type="domain" description="SH3" evidence="5">
    <location>
        <begin position="1357"/>
        <end position="1414"/>
    </location>
</feature>
<dbReference type="Pfam" id="PF00018">
    <property type="entry name" value="SH3_1"/>
    <property type="match status" value="1"/>
</dbReference>
<evidence type="ECO:0000256" key="2">
    <source>
        <dbReference type="PROSITE-ProRule" id="PRU00192"/>
    </source>
</evidence>
<proteinExistence type="predicted"/>
<dbReference type="SMART" id="SM00326">
    <property type="entry name" value="SH3"/>
    <property type="match status" value="1"/>
</dbReference>
<dbReference type="EMBL" id="LNZH02000198">
    <property type="protein sequence ID" value="OCB86949.1"/>
    <property type="molecule type" value="Genomic_DNA"/>
</dbReference>
<dbReference type="InterPro" id="IPR015915">
    <property type="entry name" value="Kelch-typ_b-propeller"/>
</dbReference>
<dbReference type="SUPFAM" id="SSF50044">
    <property type="entry name" value="SH3-domain"/>
    <property type="match status" value="1"/>
</dbReference>
<evidence type="ECO:0000259" key="5">
    <source>
        <dbReference type="PROSITE" id="PS50002"/>
    </source>
</evidence>
<dbReference type="InterPro" id="IPR011047">
    <property type="entry name" value="Quinoprotein_ADH-like_sf"/>
</dbReference>
<feature type="transmembrane region" description="Helical" evidence="4">
    <location>
        <begin position="1237"/>
        <end position="1268"/>
    </location>
</feature>
<dbReference type="Proteomes" id="UP000757232">
    <property type="component" value="Unassembled WGS sequence"/>
</dbReference>
<keyword evidence="1 2" id="KW-0728">SH3 domain</keyword>
<dbReference type="Pfam" id="PF20842">
    <property type="entry name" value="Rax2_2"/>
    <property type="match status" value="1"/>
</dbReference>
<dbReference type="OrthoDB" id="2503993at2759"/>
<keyword evidence="4" id="KW-0472">Membrane</keyword>
<keyword evidence="4" id="KW-1133">Transmembrane helix</keyword>
<evidence type="ECO:0000256" key="3">
    <source>
        <dbReference type="SAM" id="MobiDB-lite"/>
    </source>
</evidence>
<dbReference type="InterPro" id="IPR048266">
    <property type="entry name" value="Rax2-like_second"/>
</dbReference>
<dbReference type="PROSITE" id="PS50002">
    <property type="entry name" value="SH3"/>
    <property type="match status" value="1"/>
</dbReference>
<organism evidence="6 7">
    <name type="scientific">Sanghuangporus baumii</name>
    <name type="common">Phellinus baumii</name>
    <dbReference type="NCBI Taxonomy" id="108892"/>
    <lineage>
        <taxon>Eukaryota</taxon>
        <taxon>Fungi</taxon>
        <taxon>Dikarya</taxon>
        <taxon>Basidiomycota</taxon>
        <taxon>Agaricomycotina</taxon>
        <taxon>Agaricomycetes</taxon>
        <taxon>Hymenochaetales</taxon>
        <taxon>Hymenochaetaceae</taxon>
        <taxon>Sanghuangporus</taxon>
    </lineage>
</organism>